<dbReference type="InterPro" id="IPR013216">
    <property type="entry name" value="Methyltransf_11"/>
</dbReference>
<evidence type="ECO:0000259" key="1">
    <source>
        <dbReference type="Pfam" id="PF08241"/>
    </source>
</evidence>
<evidence type="ECO:0000313" key="3">
    <source>
        <dbReference type="Proteomes" id="UP001589792"/>
    </source>
</evidence>
<dbReference type="GO" id="GO:0008168">
    <property type="term" value="F:methyltransferase activity"/>
    <property type="evidence" value="ECO:0007669"/>
    <property type="project" value="UniProtKB-KW"/>
</dbReference>
<proteinExistence type="predicted"/>
<feature type="domain" description="Methyltransferase type 11" evidence="1">
    <location>
        <begin position="77"/>
        <end position="125"/>
    </location>
</feature>
<sequence length="242" mass="27324">MKPAHTLQNLTSPHSWAELPWGEYYRGALEQQLQPWWPKLFGFHLLKIGNLSAALDTEKCVISHQVKVGLQGSNLDVLADPYQLPFAAKSVDACLLAHTLSYADNPHRMLREIDRVMIDDGWLIISTFNPFSLLGLGKLIPGLRQRQPYVSRMFSQMRLLDWLSLLNYEVMEQSRFHVLPWQRKGGTFLGTHLPALGCLSVIVARKRTLPLTPTPMKFGVRKPSLSRAVGATKSYRKPGNAP</sequence>
<keyword evidence="2" id="KW-0489">Methyltransferase</keyword>
<dbReference type="EC" id="2.1.1.-" evidence="2"/>
<dbReference type="SUPFAM" id="SSF53335">
    <property type="entry name" value="S-adenosyl-L-methionine-dependent methyltransferases"/>
    <property type="match status" value="1"/>
</dbReference>
<comment type="caution">
    <text evidence="2">The sequence shown here is derived from an EMBL/GenBank/DDBJ whole genome shotgun (WGS) entry which is preliminary data.</text>
</comment>
<keyword evidence="3" id="KW-1185">Reference proteome</keyword>
<evidence type="ECO:0000313" key="2">
    <source>
        <dbReference type="EMBL" id="MFC0228892.1"/>
    </source>
</evidence>
<gene>
    <name evidence="2" type="ORF">ACFFJ3_20760</name>
</gene>
<protein>
    <submittedName>
        <fullName evidence="2">Class I SAM-dependent methyltransferase</fullName>
        <ecNumber evidence="2">2.1.1.-</ecNumber>
    </submittedName>
</protein>
<dbReference type="InterPro" id="IPR029063">
    <property type="entry name" value="SAM-dependent_MTases_sf"/>
</dbReference>
<dbReference type="Pfam" id="PF08241">
    <property type="entry name" value="Methyltransf_11"/>
    <property type="match status" value="1"/>
</dbReference>
<reference evidence="2 3" key="1">
    <citation type="submission" date="2024-09" db="EMBL/GenBank/DDBJ databases">
        <authorList>
            <person name="Sun Q."/>
            <person name="Mori K."/>
        </authorList>
    </citation>
    <scope>NUCLEOTIDE SEQUENCE [LARGE SCALE GENOMIC DNA]</scope>
    <source>
        <strain evidence="2 3">CCM 8626</strain>
    </source>
</reference>
<dbReference type="PANTHER" id="PTHR43036:SF2">
    <property type="entry name" value="OS04G0481300 PROTEIN"/>
    <property type="match status" value="1"/>
</dbReference>
<dbReference type="RefSeq" id="WP_380679084.1">
    <property type="nucleotide sequence ID" value="NZ_CP173186.1"/>
</dbReference>
<dbReference type="EMBL" id="JBHLXG010000027">
    <property type="protein sequence ID" value="MFC0228892.1"/>
    <property type="molecule type" value="Genomic_DNA"/>
</dbReference>
<dbReference type="PANTHER" id="PTHR43036">
    <property type="entry name" value="OSJNBB0011N17.9 PROTEIN"/>
    <property type="match status" value="1"/>
</dbReference>
<dbReference type="Gene3D" id="3.40.50.150">
    <property type="entry name" value="Vaccinia Virus protein VP39"/>
    <property type="match status" value="1"/>
</dbReference>
<keyword evidence="2" id="KW-0808">Transferase</keyword>
<dbReference type="Proteomes" id="UP001589792">
    <property type="component" value="Unassembled WGS sequence"/>
</dbReference>
<accession>A0ABV6EIR3</accession>
<name>A0ABV6EIR3_9GAMM</name>
<dbReference type="GO" id="GO:0032259">
    <property type="term" value="P:methylation"/>
    <property type="evidence" value="ECO:0007669"/>
    <property type="project" value="UniProtKB-KW"/>
</dbReference>
<organism evidence="2 3">
    <name type="scientific">Serratia aquatilis</name>
    <dbReference type="NCBI Taxonomy" id="1737515"/>
    <lineage>
        <taxon>Bacteria</taxon>
        <taxon>Pseudomonadati</taxon>
        <taxon>Pseudomonadota</taxon>
        <taxon>Gammaproteobacteria</taxon>
        <taxon>Enterobacterales</taxon>
        <taxon>Yersiniaceae</taxon>
        <taxon>Serratia</taxon>
    </lineage>
</organism>